<evidence type="ECO:0008006" key="3">
    <source>
        <dbReference type="Google" id="ProtNLM"/>
    </source>
</evidence>
<organism evidence="1 2">
    <name type="scientific">Caerostris darwini</name>
    <dbReference type="NCBI Taxonomy" id="1538125"/>
    <lineage>
        <taxon>Eukaryota</taxon>
        <taxon>Metazoa</taxon>
        <taxon>Ecdysozoa</taxon>
        <taxon>Arthropoda</taxon>
        <taxon>Chelicerata</taxon>
        <taxon>Arachnida</taxon>
        <taxon>Araneae</taxon>
        <taxon>Araneomorphae</taxon>
        <taxon>Entelegynae</taxon>
        <taxon>Araneoidea</taxon>
        <taxon>Araneidae</taxon>
        <taxon>Caerostris</taxon>
    </lineage>
</organism>
<accession>A0AAV4S2E4</accession>
<reference evidence="1 2" key="1">
    <citation type="submission" date="2021-06" db="EMBL/GenBank/DDBJ databases">
        <title>Caerostris darwini draft genome.</title>
        <authorList>
            <person name="Kono N."/>
            <person name="Arakawa K."/>
        </authorList>
    </citation>
    <scope>NUCLEOTIDE SEQUENCE [LARGE SCALE GENOMIC DNA]</scope>
</reference>
<keyword evidence="2" id="KW-1185">Reference proteome</keyword>
<dbReference type="AlphaFoldDB" id="A0AAV4S2E4"/>
<sequence>MYKFMTTLANMAASLWPRAAYSEARAKRWRDWKWRVAPLLIKIVCMNPCLSVDRRFAVSNDIICLLAATPLCSSIYSSPWTRVHKQSDSSYSLW</sequence>
<name>A0AAV4S2E4_9ARAC</name>
<proteinExistence type="predicted"/>
<gene>
    <name evidence="1" type="ORF">CDAR_230771</name>
</gene>
<evidence type="ECO:0000313" key="2">
    <source>
        <dbReference type="Proteomes" id="UP001054837"/>
    </source>
</evidence>
<evidence type="ECO:0000313" key="1">
    <source>
        <dbReference type="EMBL" id="GIY28333.1"/>
    </source>
</evidence>
<protein>
    <recommendedName>
        <fullName evidence="3">Secreted protein</fullName>
    </recommendedName>
</protein>
<comment type="caution">
    <text evidence="1">The sequence shown here is derived from an EMBL/GenBank/DDBJ whole genome shotgun (WGS) entry which is preliminary data.</text>
</comment>
<dbReference type="EMBL" id="BPLQ01007167">
    <property type="protein sequence ID" value="GIY28333.1"/>
    <property type="molecule type" value="Genomic_DNA"/>
</dbReference>
<dbReference type="Proteomes" id="UP001054837">
    <property type="component" value="Unassembled WGS sequence"/>
</dbReference>